<dbReference type="Proteomes" id="UP000235786">
    <property type="component" value="Unassembled WGS sequence"/>
</dbReference>
<gene>
    <name evidence="1" type="ORF">L207DRAFT_639707</name>
</gene>
<evidence type="ECO:0000313" key="2">
    <source>
        <dbReference type="Proteomes" id="UP000235786"/>
    </source>
</evidence>
<evidence type="ECO:0000313" key="1">
    <source>
        <dbReference type="EMBL" id="PMD32935.1"/>
    </source>
</evidence>
<proteinExistence type="predicted"/>
<reference evidence="1 2" key="1">
    <citation type="submission" date="2016-04" db="EMBL/GenBank/DDBJ databases">
        <title>A degradative enzymes factory behind the ericoid mycorrhizal symbiosis.</title>
        <authorList>
            <consortium name="DOE Joint Genome Institute"/>
            <person name="Martino E."/>
            <person name="Morin E."/>
            <person name="Grelet G."/>
            <person name="Kuo A."/>
            <person name="Kohler A."/>
            <person name="Daghino S."/>
            <person name="Barry K."/>
            <person name="Choi C."/>
            <person name="Cichocki N."/>
            <person name="Clum A."/>
            <person name="Copeland A."/>
            <person name="Hainaut M."/>
            <person name="Haridas S."/>
            <person name="Labutti K."/>
            <person name="Lindquist E."/>
            <person name="Lipzen A."/>
            <person name="Khouja H.-R."/>
            <person name="Murat C."/>
            <person name="Ohm R."/>
            <person name="Olson A."/>
            <person name="Spatafora J."/>
            <person name="Veneault-Fourrey C."/>
            <person name="Henrissat B."/>
            <person name="Grigoriev I."/>
            <person name="Martin F."/>
            <person name="Perotto S."/>
        </authorList>
    </citation>
    <scope>NUCLEOTIDE SEQUENCE [LARGE SCALE GENOMIC DNA]</scope>
    <source>
        <strain evidence="1 2">F</strain>
    </source>
</reference>
<accession>A0A2J6R367</accession>
<dbReference type="OrthoDB" id="3350591at2759"/>
<dbReference type="AlphaFoldDB" id="A0A2J6R367"/>
<name>A0A2J6R367_HYAVF</name>
<keyword evidence="2" id="KW-1185">Reference proteome</keyword>
<dbReference type="EMBL" id="KZ613957">
    <property type="protein sequence ID" value="PMD32935.1"/>
    <property type="molecule type" value="Genomic_DNA"/>
</dbReference>
<organism evidence="1 2">
    <name type="scientific">Hyaloscypha variabilis (strain UAMH 11265 / GT02V1 / F)</name>
    <name type="common">Meliniomyces variabilis</name>
    <dbReference type="NCBI Taxonomy" id="1149755"/>
    <lineage>
        <taxon>Eukaryota</taxon>
        <taxon>Fungi</taxon>
        <taxon>Dikarya</taxon>
        <taxon>Ascomycota</taxon>
        <taxon>Pezizomycotina</taxon>
        <taxon>Leotiomycetes</taxon>
        <taxon>Helotiales</taxon>
        <taxon>Hyaloscyphaceae</taxon>
        <taxon>Hyaloscypha</taxon>
        <taxon>Hyaloscypha variabilis</taxon>
    </lineage>
</organism>
<sequence>MSSSLEKLLAKDPRRETTRALRGLYDGTFDPPAAAFLYFNCVYTAPSLEKATRWLIEMMDAIRFLPDVEKGQGAVLKWSEYPQLDSYNLILWRDRNASYSDNKNYIKETAFIAKLSARRIPRAEFLDEADFSEFENGTIDKAVKGDKKALHELQIEEPWKWAGKQPVAKNEFTRARWNAWKKGAKEIADLSRVNKETREIAQEMLTKMESIEQAPETSNRNDV</sequence>
<protein>
    <submittedName>
        <fullName evidence="1">Uncharacterized protein</fullName>
    </submittedName>
</protein>